<feature type="transmembrane region" description="Helical" evidence="10">
    <location>
        <begin position="89"/>
        <end position="110"/>
    </location>
</feature>
<evidence type="ECO:0000313" key="13">
    <source>
        <dbReference type="EMBL" id="MDC3425746.1"/>
    </source>
</evidence>
<feature type="transmembrane region" description="Helical" evidence="10">
    <location>
        <begin position="302"/>
        <end position="321"/>
    </location>
</feature>
<comment type="subcellular location">
    <subcellularLocation>
        <location evidence="1">Cell membrane</location>
        <topology evidence="1">Multi-pass membrane protein</topology>
    </subcellularLocation>
</comment>
<evidence type="ECO:0000256" key="8">
    <source>
        <dbReference type="ARBA" id="ARBA00023136"/>
    </source>
</evidence>
<dbReference type="Gene3D" id="1.20.1530.20">
    <property type="match status" value="1"/>
</dbReference>
<keyword evidence="5 10" id="KW-0812">Transmembrane</keyword>
<keyword evidence="6 10" id="KW-1133">Transmembrane helix</keyword>
<name>A0A9X3WX05_9BACI</name>
<dbReference type="Pfam" id="PF00999">
    <property type="entry name" value="Na_H_Exchanger"/>
    <property type="match status" value="1"/>
</dbReference>
<dbReference type="InterPro" id="IPR036291">
    <property type="entry name" value="NAD(P)-bd_dom_sf"/>
</dbReference>
<feature type="transmembrane region" description="Helical" evidence="10">
    <location>
        <begin position="186"/>
        <end position="207"/>
    </location>
</feature>
<keyword evidence="8 10" id="KW-0472">Membrane</keyword>
<dbReference type="PANTHER" id="PTHR32507">
    <property type="entry name" value="NA(+)/H(+) ANTIPORTER 1"/>
    <property type="match status" value="1"/>
</dbReference>
<feature type="transmembrane region" description="Helical" evidence="10">
    <location>
        <begin position="31"/>
        <end position="48"/>
    </location>
</feature>
<evidence type="ECO:0000256" key="1">
    <source>
        <dbReference type="ARBA" id="ARBA00004651"/>
    </source>
</evidence>
<dbReference type="AlphaFoldDB" id="A0A9X3WX05"/>
<evidence type="ECO:0000256" key="7">
    <source>
        <dbReference type="ARBA" id="ARBA00023065"/>
    </source>
</evidence>
<dbReference type="Gene3D" id="3.40.50.720">
    <property type="entry name" value="NAD(P)-binding Rossmann-like Domain"/>
    <property type="match status" value="1"/>
</dbReference>
<feature type="transmembrane region" description="Helical" evidence="10">
    <location>
        <begin position="60"/>
        <end position="77"/>
    </location>
</feature>
<feature type="transmembrane region" description="Helical" evidence="10">
    <location>
        <begin position="333"/>
        <end position="352"/>
    </location>
</feature>
<organism evidence="13 14">
    <name type="scientific">Terrihalobacillus insolitus</name>
    <dbReference type="NCBI Taxonomy" id="2950438"/>
    <lineage>
        <taxon>Bacteria</taxon>
        <taxon>Bacillati</taxon>
        <taxon>Bacillota</taxon>
        <taxon>Bacilli</taxon>
        <taxon>Bacillales</taxon>
        <taxon>Bacillaceae</taxon>
        <taxon>Terrihalobacillus</taxon>
    </lineage>
</organism>
<feature type="domain" description="Cation/H+ exchanger transmembrane" evidence="11">
    <location>
        <begin position="22"/>
        <end position="391"/>
    </location>
</feature>
<evidence type="ECO:0000256" key="2">
    <source>
        <dbReference type="ARBA" id="ARBA00022448"/>
    </source>
</evidence>
<evidence type="ECO:0000259" key="12">
    <source>
        <dbReference type="Pfam" id="PF02254"/>
    </source>
</evidence>
<dbReference type="InterPro" id="IPR006153">
    <property type="entry name" value="Cation/H_exchanger_TM"/>
</dbReference>
<dbReference type="InterPro" id="IPR038770">
    <property type="entry name" value="Na+/solute_symporter_sf"/>
</dbReference>
<proteinExistence type="predicted"/>
<feature type="transmembrane region" description="Helical" evidence="10">
    <location>
        <begin position="116"/>
        <end position="138"/>
    </location>
</feature>
<dbReference type="Proteomes" id="UP001145050">
    <property type="component" value="Unassembled WGS sequence"/>
</dbReference>
<evidence type="ECO:0000259" key="11">
    <source>
        <dbReference type="Pfam" id="PF00999"/>
    </source>
</evidence>
<dbReference type="EMBL" id="JAMQKB010000020">
    <property type="protein sequence ID" value="MDC3425746.1"/>
    <property type="molecule type" value="Genomic_DNA"/>
</dbReference>
<gene>
    <name evidence="13" type="ORF">NC797_14660</name>
</gene>
<evidence type="ECO:0000256" key="10">
    <source>
        <dbReference type="SAM" id="Phobius"/>
    </source>
</evidence>
<dbReference type="RefSeq" id="WP_272437563.1">
    <property type="nucleotide sequence ID" value="NZ_JAMQKB010000020.1"/>
</dbReference>
<evidence type="ECO:0000313" key="14">
    <source>
        <dbReference type="Proteomes" id="UP001145050"/>
    </source>
</evidence>
<dbReference type="GO" id="GO:0015297">
    <property type="term" value="F:antiporter activity"/>
    <property type="evidence" value="ECO:0007669"/>
    <property type="project" value="UniProtKB-KW"/>
</dbReference>
<comment type="caution">
    <text evidence="13">The sequence shown here is derived from an EMBL/GenBank/DDBJ whole genome shotgun (WGS) entry which is preliminary data.</text>
</comment>
<evidence type="ECO:0000256" key="6">
    <source>
        <dbReference type="ARBA" id="ARBA00022989"/>
    </source>
</evidence>
<evidence type="ECO:0000256" key="4">
    <source>
        <dbReference type="ARBA" id="ARBA00022475"/>
    </source>
</evidence>
<evidence type="ECO:0000256" key="5">
    <source>
        <dbReference type="ARBA" id="ARBA00022692"/>
    </source>
</evidence>
<feature type="transmembrane region" description="Helical" evidence="10">
    <location>
        <begin position="150"/>
        <end position="174"/>
    </location>
</feature>
<protein>
    <submittedName>
        <fullName evidence="13">Sodium:proton antiporter</fullName>
    </submittedName>
</protein>
<accession>A0A9X3WX05</accession>
<dbReference type="SUPFAM" id="SSF51735">
    <property type="entry name" value="NAD(P)-binding Rossmann-fold domains"/>
    <property type="match status" value="1"/>
</dbReference>
<keyword evidence="3" id="KW-0050">Antiport</keyword>
<reference evidence="13" key="1">
    <citation type="submission" date="2022-06" db="EMBL/GenBank/DDBJ databases">
        <title>Aquibacillus sp. a new bacterium isolated from soil saline samples.</title>
        <authorList>
            <person name="Galisteo C."/>
            <person name="De La Haba R."/>
            <person name="Sanchez-Porro C."/>
            <person name="Ventosa A."/>
        </authorList>
    </citation>
    <scope>NUCLEOTIDE SEQUENCE</scope>
    <source>
        <strain evidence="13">3ASR75-11</strain>
    </source>
</reference>
<dbReference type="GO" id="GO:1902600">
    <property type="term" value="P:proton transmembrane transport"/>
    <property type="evidence" value="ECO:0007669"/>
    <property type="project" value="InterPro"/>
</dbReference>
<evidence type="ECO:0000256" key="9">
    <source>
        <dbReference type="SAM" id="MobiDB-lite"/>
    </source>
</evidence>
<evidence type="ECO:0000256" key="3">
    <source>
        <dbReference type="ARBA" id="ARBA00022449"/>
    </source>
</evidence>
<feature type="transmembrane region" description="Helical" evidence="10">
    <location>
        <begin position="273"/>
        <end position="290"/>
    </location>
</feature>
<dbReference type="GO" id="GO:0006813">
    <property type="term" value="P:potassium ion transport"/>
    <property type="evidence" value="ECO:0007669"/>
    <property type="project" value="InterPro"/>
</dbReference>
<sequence length="628" mass="69497">MVDSILSEIMLIGLLGIGSQWLSWRYRMPAIVVMAVAGLLAGPIGQVIQPEQDFGELYEPIISIAVAIILFEGSLNLDLKEIRGLGRPVLRIVTIGAFLSWLLGSLAAHYVAGLSWVVSFVIGGLFIVTGPTVILPLLRQSKLKPRPAKILKWEGIIADPIGALLAVFAFEFILFFTNDAFDNSALLSFFLGAVFAIVLGLLLGKGIGWMFENGNVPEFLKSPVVFTVVIICFTVADELARETGLLSVTAMGMTLANSKIASIEDMRHFKENISLLLLSAIFVMLTASLDRSTLFQIFRPEIIGFVILMLFIVRPLSIFLSTINTELTKAEKLLVGWIAPRGIVALTVSSYFASVLLEEGFEDAAIVISLTFALVFFTVVAHGFSIGPLAKRLNLAVESRPGVLIAGSNRFTFALAAFLKDLNVPVMITDSSWNRLRKPRRAGLPFHHGELLSEQTEYLLDITPYSYLIAATEFDAYNALVCTTFVPEFGRNNVFRISIEEEEVDHVKDLANTIGGRVLFSKNNSLEDVIDKIDNGYVFRKTNITEKYDYEQYTQKREADTVQLFALKPSDEITFFTDEGERSVENGDVIVSLSPPGKEIGQIREKLVKQRNNDTDSEDASKNRNEQE</sequence>
<keyword evidence="14" id="KW-1185">Reference proteome</keyword>
<dbReference type="PANTHER" id="PTHR32507:SF0">
    <property type="entry name" value="NA(+)_H(+) ANTIPORTER 2-RELATED"/>
    <property type="match status" value="1"/>
</dbReference>
<dbReference type="Pfam" id="PF02254">
    <property type="entry name" value="TrkA_N"/>
    <property type="match status" value="1"/>
</dbReference>
<feature type="region of interest" description="Disordered" evidence="9">
    <location>
        <begin position="608"/>
        <end position="628"/>
    </location>
</feature>
<keyword evidence="2" id="KW-0813">Transport</keyword>
<keyword evidence="4" id="KW-1003">Cell membrane</keyword>
<dbReference type="InterPro" id="IPR003148">
    <property type="entry name" value="RCK_N"/>
</dbReference>
<keyword evidence="7" id="KW-0406">Ion transport</keyword>
<feature type="domain" description="RCK N-terminal" evidence="12">
    <location>
        <begin position="403"/>
        <end position="495"/>
    </location>
</feature>
<feature type="transmembrane region" description="Helical" evidence="10">
    <location>
        <begin position="364"/>
        <end position="384"/>
    </location>
</feature>
<dbReference type="GO" id="GO:0005886">
    <property type="term" value="C:plasma membrane"/>
    <property type="evidence" value="ECO:0007669"/>
    <property type="project" value="UniProtKB-SubCell"/>
</dbReference>
<feature type="transmembrane region" description="Helical" evidence="10">
    <location>
        <begin position="6"/>
        <end position="24"/>
    </location>
</feature>